<gene>
    <name evidence="2" type="ORF">GGX14DRAFT_398295</name>
</gene>
<organism evidence="2 3">
    <name type="scientific">Mycena pura</name>
    <dbReference type="NCBI Taxonomy" id="153505"/>
    <lineage>
        <taxon>Eukaryota</taxon>
        <taxon>Fungi</taxon>
        <taxon>Dikarya</taxon>
        <taxon>Basidiomycota</taxon>
        <taxon>Agaricomycotina</taxon>
        <taxon>Agaricomycetes</taxon>
        <taxon>Agaricomycetidae</taxon>
        <taxon>Agaricales</taxon>
        <taxon>Marasmiineae</taxon>
        <taxon>Mycenaceae</taxon>
        <taxon>Mycena</taxon>
    </lineage>
</organism>
<feature type="region of interest" description="Disordered" evidence="1">
    <location>
        <begin position="254"/>
        <end position="274"/>
    </location>
</feature>
<keyword evidence="3" id="KW-1185">Reference proteome</keyword>
<dbReference type="EMBL" id="JARJCW010000047">
    <property type="protein sequence ID" value="KAJ7204461.1"/>
    <property type="molecule type" value="Genomic_DNA"/>
</dbReference>
<evidence type="ECO:0000313" key="2">
    <source>
        <dbReference type="EMBL" id="KAJ7204461.1"/>
    </source>
</evidence>
<evidence type="ECO:0000313" key="3">
    <source>
        <dbReference type="Proteomes" id="UP001219525"/>
    </source>
</evidence>
<name>A0AAD6V7B1_9AGAR</name>
<accession>A0AAD6V7B1</accession>
<proteinExistence type="predicted"/>
<dbReference type="AlphaFoldDB" id="A0AAD6V7B1"/>
<feature type="compositionally biased region" description="Low complexity" evidence="1">
    <location>
        <begin position="92"/>
        <end position="105"/>
    </location>
</feature>
<comment type="caution">
    <text evidence="2">The sequence shown here is derived from an EMBL/GenBank/DDBJ whole genome shotgun (WGS) entry which is preliminary data.</text>
</comment>
<sequence length="367" mass="39197">MSHLYDDYPAAGPSYSGHANSSAGWSSYEMPYDDQYDNNSPCAICSPGGAYGESGSTYPYGIPGSAQYASSCYASPEMLPFDEYEREYEATTTPISPSSSASSASFDAPVTPSHQLPVPVGLLYTKLDPPIEEDEYRECDAWEEEDDDEDATQTYRAFEVPMTESCASAQFQHSDTSPPAVRYTPADILAAPGSSPQHARTNAHEYPSPTSAQPPMACLSPALLSFCSPPPPQLKLHQPQPRRSIPLISLSALANESASAPPQADPVSASPAPSPLDLQSFQFPPPQPPHAYGRVIVPSSYPGPGPGQSSLVNAYPALPFAASAYPGFAVPRLSLPRLSLPRLSLYGDGMGFVQRSPSQPHLLSHIQ</sequence>
<protein>
    <submittedName>
        <fullName evidence="2">Uncharacterized protein</fullName>
    </submittedName>
</protein>
<reference evidence="2" key="1">
    <citation type="submission" date="2023-03" db="EMBL/GenBank/DDBJ databases">
        <title>Massive genome expansion in bonnet fungi (Mycena s.s.) driven by repeated elements and novel gene families across ecological guilds.</title>
        <authorList>
            <consortium name="Lawrence Berkeley National Laboratory"/>
            <person name="Harder C.B."/>
            <person name="Miyauchi S."/>
            <person name="Viragh M."/>
            <person name="Kuo A."/>
            <person name="Thoen E."/>
            <person name="Andreopoulos B."/>
            <person name="Lu D."/>
            <person name="Skrede I."/>
            <person name="Drula E."/>
            <person name="Henrissat B."/>
            <person name="Morin E."/>
            <person name="Kohler A."/>
            <person name="Barry K."/>
            <person name="LaButti K."/>
            <person name="Morin E."/>
            <person name="Salamov A."/>
            <person name="Lipzen A."/>
            <person name="Mereny Z."/>
            <person name="Hegedus B."/>
            <person name="Baldrian P."/>
            <person name="Stursova M."/>
            <person name="Weitz H."/>
            <person name="Taylor A."/>
            <person name="Grigoriev I.V."/>
            <person name="Nagy L.G."/>
            <person name="Martin F."/>
            <person name="Kauserud H."/>
        </authorList>
    </citation>
    <scope>NUCLEOTIDE SEQUENCE</scope>
    <source>
        <strain evidence="2">9144</strain>
    </source>
</reference>
<evidence type="ECO:0000256" key="1">
    <source>
        <dbReference type="SAM" id="MobiDB-lite"/>
    </source>
</evidence>
<feature type="region of interest" description="Disordered" evidence="1">
    <location>
        <begin position="92"/>
        <end position="112"/>
    </location>
</feature>
<feature type="region of interest" description="Disordered" evidence="1">
    <location>
        <begin position="188"/>
        <end position="213"/>
    </location>
</feature>
<dbReference type="Proteomes" id="UP001219525">
    <property type="component" value="Unassembled WGS sequence"/>
</dbReference>